<dbReference type="InterPro" id="IPR007237">
    <property type="entry name" value="CD20-like"/>
</dbReference>
<dbReference type="RefSeq" id="XP_020831807.1">
    <property type="nucleotide sequence ID" value="XM_020976148.1"/>
</dbReference>
<feature type="transmembrane region" description="Helical" evidence="6">
    <location>
        <begin position="97"/>
        <end position="116"/>
    </location>
</feature>
<proteinExistence type="inferred from homology"/>
<dbReference type="GeneID" id="110200731"/>
<feature type="transmembrane region" description="Helical" evidence="6">
    <location>
        <begin position="177"/>
        <end position="196"/>
    </location>
</feature>
<keyword evidence="5 6" id="KW-0472">Membrane</keyword>
<dbReference type="AlphaFoldDB" id="A0A6P5JC00"/>
<name>A0A6P5JC00_PHACI</name>
<evidence type="ECO:0000256" key="1">
    <source>
        <dbReference type="ARBA" id="ARBA00004141"/>
    </source>
</evidence>
<keyword evidence="3 6" id="KW-0812">Transmembrane</keyword>
<dbReference type="InterPro" id="IPR030417">
    <property type="entry name" value="MS4A"/>
</dbReference>
<dbReference type="Proteomes" id="UP000515140">
    <property type="component" value="Unplaced"/>
</dbReference>
<dbReference type="GO" id="GO:0005886">
    <property type="term" value="C:plasma membrane"/>
    <property type="evidence" value="ECO:0007669"/>
    <property type="project" value="TreeGrafter"/>
</dbReference>
<evidence type="ECO:0000256" key="5">
    <source>
        <dbReference type="ARBA" id="ARBA00023136"/>
    </source>
</evidence>
<evidence type="ECO:0000256" key="3">
    <source>
        <dbReference type="ARBA" id="ARBA00022692"/>
    </source>
</evidence>
<sequence length="254" mass="27887">MAQEQGINIWTAREQHRCLSSATSCTSVPGNQAQVHLYPGYQIQMIPPYEYEHMAQKIWKEGKVLRAIQIVIGLMHIGFGGVLLTTMFWGYTSISFVGGYPFWGGISFIVSGSLSVSAQKAPGTHCKISGSLGMRTVSAIFSAVGIILFITDLSIYWGNSLYRDPHTTMSTGKGISAMLLLFSILEFAITCTSSHSGCQMVCSQTNQVCPGILSVSGVSDLLLLLVQRAAKRRRSRGAKETTDHPFFSLYFRRL</sequence>
<dbReference type="GO" id="GO:0007166">
    <property type="term" value="P:cell surface receptor signaling pathway"/>
    <property type="evidence" value="ECO:0007669"/>
    <property type="project" value="TreeGrafter"/>
</dbReference>
<feature type="transmembrane region" description="Helical" evidence="6">
    <location>
        <begin position="64"/>
        <end position="91"/>
    </location>
</feature>
<accession>A0A6P5JC00</accession>
<dbReference type="InParanoid" id="A0A6P5JC00"/>
<dbReference type="PANTHER" id="PTHR23320">
    <property type="entry name" value="MEMBRANE-SPANNING 4-DOMAINS SUBFAMILY A MS4A -RELATED"/>
    <property type="match status" value="1"/>
</dbReference>
<organism evidence="7 8">
    <name type="scientific">Phascolarctos cinereus</name>
    <name type="common">Koala</name>
    <dbReference type="NCBI Taxonomy" id="38626"/>
    <lineage>
        <taxon>Eukaryota</taxon>
        <taxon>Metazoa</taxon>
        <taxon>Chordata</taxon>
        <taxon>Craniata</taxon>
        <taxon>Vertebrata</taxon>
        <taxon>Euteleostomi</taxon>
        <taxon>Mammalia</taxon>
        <taxon>Metatheria</taxon>
        <taxon>Diprotodontia</taxon>
        <taxon>Phascolarctidae</taxon>
        <taxon>Phascolarctos</taxon>
    </lineage>
</organism>
<evidence type="ECO:0000256" key="4">
    <source>
        <dbReference type="ARBA" id="ARBA00022989"/>
    </source>
</evidence>
<evidence type="ECO:0000313" key="7">
    <source>
        <dbReference type="Proteomes" id="UP000515140"/>
    </source>
</evidence>
<dbReference type="FunCoup" id="A0A6P5JC00">
    <property type="interactions" value="313"/>
</dbReference>
<dbReference type="Pfam" id="PF04103">
    <property type="entry name" value="CD20"/>
    <property type="match status" value="1"/>
</dbReference>
<dbReference type="KEGG" id="pcw:110200731"/>
<gene>
    <name evidence="8" type="primary">LOC110200731</name>
</gene>
<dbReference type="PANTHER" id="PTHR23320:SF155">
    <property type="entry name" value="MEMBRANE-SPANNING 4-DOMAINS SUBFAMILY A MEMBER 8"/>
    <property type="match status" value="1"/>
</dbReference>
<feature type="transmembrane region" description="Helical" evidence="6">
    <location>
        <begin position="137"/>
        <end position="157"/>
    </location>
</feature>
<evidence type="ECO:0000313" key="8">
    <source>
        <dbReference type="RefSeq" id="XP_020831807.1"/>
    </source>
</evidence>
<comment type="subcellular location">
    <subcellularLocation>
        <location evidence="1">Membrane</location>
        <topology evidence="1">Multi-pass membrane protein</topology>
    </subcellularLocation>
</comment>
<comment type="similarity">
    <text evidence="2">Belongs to the MS4A family.</text>
</comment>
<evidence type="ECO:0000256" key="6">
    <source>
        <dbReference type="SAM" id="Phobius"/>
    </source>
</evidence>
<keyword evidence="4 6" id="KW-1133">Transmembrane helix</keyword>
<protein>
    <submittedName>
        <fullName evidence="8">LOW QUALITY PROTEIN: membrane-spanning 4-domains subfamily A member 8-like</fullName>
    </submittedName>
</protein>
<reference evidence="8" key="1">
    <citation type="submission" date="2025-08" db="UniProtKB">
        <authorList>
            <consortium name="RefSeq"/>
        </authorList>
    </citation>
    <scope>IDENTIFICATION</scope>
    <source>
        <tissue evidence="8">Spleen</tissue>
    </source>
</reference>
<keyword evidence="7" id="KW-1185">Reference proteome</keyword>
<evidence type="ECO:0000256" key="2">
    <source>
        <dbReference type="ARBA" id="ARBA00009565"/>
    </source>
</evidence>